<dbReference type="SMART" id="SM00220">
    <property type="entry name" value="S_TKc"/>
    <property type="match status" value="1"/>
</dbReference>
<dbReference type="VEuPathDB" id="FungiDB:MAPG_10549"/>
<evidence type="ECO:0000313" key="11">
    <source>
        <dbReference type="EnsemblFungi" id="MAPG_10549T0"/>
    </source>
</evidence>
<evidence type="ECO:0000256" key="5">
    <source>
        <dbReference type="ARBA" id="ARBA00022840"/>
    </source>
</evidence>
<proteinExistence type="predicted"/>
<evidence type="ECO:0000256" key="1">
    <source>
        <dbReference type="ARBA" id="ARBA00012411"/>
    </source>
</evidence>
<dbReference type="PANTHER" id="PTHR48016">
    <property type="entry name" value="MAP KINASE KINASE KINASE SSK2-RELATED-RELATED"/>
    <property type="match status" value="1"/>
</dbReference>
<dbReference type="InterPro" id="IPR017441">
    <property type="entry name" value="Protein_kinase_ATP_BS"/>
</dbReference>
<dbReference type="EMBL" id="ADBL01002356">
    <property type="status" value="NOT_ANNOTATED_CDS"/>
    <property type="molecule type" value="Genomic_DNA"/>
</dbReference>
<keyword evidence="5 8" id="KW-0067">ATP-binding</keyword>
<protein>
    <recommendedName>
        <fullName evidence="1">mitogen-activated protein kinase</fullName>
        <ecNumber evidence="1">2.7.11.24</ecNumber>
    </recommendedName>
</protein>
<dbReference type="eggNOG" id="KOG0032">
    <property type="taxonomic scope" value="Eukaryota"/>
</dbReference>
<reference evidence="11" key="5">
    <citation type="submission" date="2015-06" db="UniProtKB">
        <authorList>
            <consortium name="EnsemblFungi"/>
        </authorList>
    </citation>
    <scope>IDENTIFICATION</scope>
    <source>
        <strain evidence="11">ATCC 64411</strain>
    </source>
</reference>
<dbReference type="InterPro" id="IPR000719">
    <property type="entry name" value="Prot_kinase_dom"/>
</dbReference>
<dbReference type="EC" id="2.7.11.24" evidence="1"/>
<evidence type="ECO:0000256" key="3">
    <source>
        <dbReference type="ARBA" id="ARBA00022741"/>
    </source>
</evidence>
<accession>A0A0C4ECW1</accession>
<evidence type="ECO:0000313" key="10">
    <source>
        <dbReference type="EMBL" id="KLU90697.1"/>
    </source>
</evidence>
<dbReference type="STRING" id="644358.A0A0C4ECW1"/>
<reference evidence="10" key="3">
    <citation type="submission" date="2011-03" db="EMBL/GenBank/DDBJ databases">
        <title>Annotation of Magnaporthe poae ATCC 64411.</title>
        <authorList>
            <person name="Ma L.-J."/>
            <person name="Dead R."/>
            <person name="Young S.K."/>
            <person name="Zeng Q."/>
            <person name="Gargeya S."/>
            <person name="Fitzgerald M."/>
            <person name="Haas B."/>
            <person name="Abouelleil A."/>
            <person name="Alvarado L."/>
            <person name="Arachchi H.M."/>
            <person name="Berlin A."/>
            <person name="Brown A."/>
            <person name="Chapman S.B."/>
            <person name="Chen Z."/>
            <person name="Dunbar C."/>
            <person name="Freedman E."/>
            <person name="Gearin G."/>
            <person name="Gellesch M."/>
            <person name="Goldberg J."/>
            <person name="Griggs A."/>
            <person name="Gujja S."/>
            <person name="Heiman D."/>
            <person name="Howarth C."/>
            <person name="Larson L."/>
            <person name="Lui A."/>
            <person name="MacDonald P.J.P."/>
            <person name="Mehta T."/>
            <person name="Montmayeur A."/>
            <person name="Murphy C."/>
            <person name="Neiman D."/>
            <person name="Pearson M."/>
            <person name="Priest M."/>
            <person name="Roberts A."/>
            <person name="Saif S."/>
            <person name="Shea T."/>
            <person name="Shenoy N."/>
            <person name="Sisk P."/>
            <person name="Stolte C."/>
            <person name="Sykes S."/>
            <person name="Yandava C."/>
            <person name="Wortman J."/>
            <person name="Nusbaum C."/>
            <person name="Birren B."/>
        </authorList>
    </citation>
    <scope>NUCLEOTIDE SEQUENCE</scope>
    <source>
        <strain evidence="10">ATCC 64411</strain>
    </source>
</reference>
<organism evidence="11 12">
    <name type="scientific">Magnaporthiopsis poae (strain ATCC 64411 / 73-15)</name>
    <name type="common">Kentucky bluegrass fungus</name>
    <name type="synonym">Magnaporthe poae</name>
    <dbReference type="NCBI Taxonomy" id="644358"/>
    <lineage>
        <taxon>Eukaryota</taxon>
        <taxon>Fungi</taxon>
        <taxon>Dikarya</taxon>
        <taxon>Ascomycota</taxon>
        <taxon>Pezizomycotina</taxon>
        <taxon>Sordariomycetes</taxon>
        <taxon>Sordariomycetidae</taxon>
        <taxon>Magnaporthales</taxon>
        <taxon>Magnaporthaceae</taxon>
        <taxon>Magnaporthiopsis</taxon>
    </lineage>
</organism>
<keyword evidence="3 8" id="KW-0547">Nucleotide-binding</keyword>
<dbReference type="PROSITE" id="PS00108">
    <property type="entry name" value="PROTEIN_KINASE_ST"/>
    <property type="match status" value="1"/>
</dbReference>
<feature type="domain" description="Protein kinase" evidence="9">
    <location>
        <begin position="289"/>
        <end position="547"/>
    </location>
</feature>
<dbReference type="SUPFAM" id="SSF56112">
    <property type="entry name" value="Protein kinase-like (PK-like)"/>
    <property type="match status" value="1"/>
</dbReference>
<dbReference type="Proteomes" id="UP000011715">
    <property type="component" value="Unassembled WGS sequence"/>
</dbReference>
<evidence type="ECO:0000259" key="9">
    <source>
        <dbReference type="PROSITE" id="PS50011"/>
    </source>
</evidence>
<dbReference type="Gene3D" id="1.10.510.10">
    <property type="entry name" value="Transferase(Phosphotransferase) domain 1"/>
    <property type="match status" value="1"/>
</dbReference>
<dbReference type="InterPro" id="IPR011009">
    <property type="entry name" value="Kinase-like_dom_sf"/>
</dbReference>
<dbReference type="OMA" id="NIRYMEM"/>
<reference evidence="12" key="1">
    <citation type="submission" date="2010-05" db="EMBL/GenBank/DDBJ databases">
        <title>The genome sequence of Magnaporthe poae strain ATCC 64411.</title>
        <authorList>
            <person name="Ma L.-J."/>
            <person name="Dead R."/>
            <person name="Young S."/>
            <person name="Zeng Q."/>
            <person name="Koehrsen M."/>
            <person name="Alvarado L."/>
            <person name="Berlin A."/>
            <person name="Chapman S.B."/>
            <person name="Chen Z."/>
            <person name="Freedman E."/>
            <person name="Gellesch M."/>
            <person name="Goldberg J."/>
            <person name="Griggs A."/>
            <person name="Gujja S."/>
            <person name="Heilman E.R."/>
            <person name="Heiman D."/>
            <person name="Hepburn T."/>
            <person name="Howarth C."/>
            <person name="Jen D."/>
            <person name="Larson L."/>
            <person name="Mehta T."/>
            <person name="Neiman D."/>
            <person name="Pearson M."/>
            <person name="Roberts A."/>
            <person name="Saif S."/>
            <person name="Shea T."/>
            <person name="Shenoy N."/>
            <person name="Sisk P."/>
            <person name="Stolte C."/>
            <person name="Sykes S."/>
            <person name="Walk T."/>
            <person name="White J."/>
            <person name="Yandava C."/>
            <person name="Haas B."/>
            <person name="Nusbaum C."/>
            <person name="Birren B."/>
        </authorList>
    </citation>
    <scope>NUCLEOTIDE SEQUENCE [LARGE SCALE GENOMIC DNA]</scope>
    <source>
        <strain evidence="12">ATCC 64411 / 73-15</strain>
    </source>
</reference>
<reference evidence="10" key="2">
    <citation type="submission" date="2010-05" db="EMBL/GenBank/DDBJ databases">
        <title>The Genome Sequence of Magnaporthe poae strain ATCC 64411.</title>
        <authorList>
            <consortium name="The Broad Institute Genome Sequencing Platform"/>
            <consortium name="Broad Institute Genome Sequencing Center for Infectious Disease"/>
            <person name="Ma L.-J."/>
            <person name="Dead R."/>
            <person name="Young S."/>
            <person name="Zeng Q."/>
            <person name="Koehrsen M."/>
            <person name="Alvarado L."/>
            <person name="Berlin A."/>
            <person name="Chapman S.B."/>
            <person name="Chen Z."/>
            <person name="Freedman E."/>
            <person name="Gellesch M."/>
            <person name="Goldberg J."/>
            <person name="Griggs A."/>
            <person name="Gujja S."/>
            <person name="Heilman E.R."/>
            <person name="Heiman D."/>
            <person name="Hepburn T."/>
            <person name="Howarth C."/>
            <person name="Jen D."/>
            <person name="Larson L."/>
            <person name="Mehta T."/>
            <person name="Neiman D."/>
            <person name="Pearson M."/>
            <person name="Roberts A."/>
            <person name="Saif S."/>
            <person name="Shea T."/>
            <person name="Shenoy N."/>
            <person name="Sisk P."/>
            <person name="Stolte C."/>
            <person name="Sykes S."/>
            <person name="Walk T."/>
            <person name="White J."/>
            <person name="Yandava C."/>
            <person name="Haas B."/>
            <person name="Nusbaum C."/>
            <person name="Birren B."/>
        </authorList>
    </citation>
    <scope>NUCLEOTIDE SEQUENCE</scope>
    <source>
        <strain evidence="10">ATCC 64411</strain>
    </source>
</reference>
<feature type="binding site" evidence="8">
    <location>
        <position position="318"/>
    </location>
    <ligand>
        <name>ATP</name>
        <dbReference type="ChEBI" id="CHEBI:30616"/>
    </ligand>
</feature>
<keyword evidence="10" id="KW-0723">Serine/threonine-protein kinase</keyword>
<dbReference type="GO" id="GO:0051094">
    <property type="term" value="P:positive regulation of developmental process"/>
    <property type="evidence" value="ECO:0007669"/>
    <property type="project" value="UniProtKB-ARBA"/>
</dbReference>
<evidence type="ECO:0000256" key="4">
    <source>
        <dbReference type="ARBA" id="ARBA00022777"/>
    </source>
</evidence>
<evidence type="ECO:0000313" key="12">
    <source>
        <dbReference type="Proteomes" id="UP000011715"/>
    </source>
</evidence>
<dbReference type="EnsemblFungi" id="MAPG_10549T0">
    <property type="protein sequence ID" value="MAPG_10549T0"/>
    <property type="gene ID" value="MAPG_10549"/>
</dbReference>
<evidence type="ECO:0000256" key="8">
    <source>
        <dbReference type="PROSITE-ProRule" id="PRU10141"/>
    </source>
</evidence>
<dbReference type="PROSITE" id="PS50011">
    <property type="entry name" value="PROTEIN_KINASE_DOM"/>
    <property type="match status" value="1"/>
</dbReference>
<sequence>MLVGARGPDHIPLSPLFSSSALFLHLCRFPSSLLIVSPLPLSFPLFSPSPSSICRFPSSLLIVALFHLSSSLVSSLLSPPIVLALSRLMPHTMAKPVALFHLVPANDTARQALSHPDNRRFVSPARNDSLGLEIGFHVASVPGRVMARLGRDADLILQQRNVSGVHVSFEMHPETLVVMLSSRTKRTSSVMVTPTNGSGELIYGDCVLSYGTKYTIAIADYKFSLQWRGGTALSLRELSIREYNEALKRQAQGNVHSRYLPTEADSETHTWHNTRIHSARRALFREAEGARRQLIGGGQFGEVYRAVDDLTGNSFAIKVLLLDKCRNPEDARSHAHREIKVLERLEHENIVEFLGHAKWGTMRPEIFMPLRMGSLKDLVTTRDVAELSDNKLSLMVLGQMLSALDYLAYNNVCHRDVKPDNIIYFWVRADSKDPPDDKAYTFQLADFGLTTFNRLALTRCGSPYYMAPEVYYGKGAQTPKVDVWSLFATIADIHACFSFPPAAANEYEDVLRAIRIASLVKHQLTPMVREDPNHRASAAQMLVSAFGGRGLTTPLSKVPPIPDAQPPCLS</sequence>
<evidence type="ECO:0000256" key="2">
    <source>
        <dbReference type="ARBA" id="ARBA00022679"/>
    </source>
</evidence>
<dbReference type="AlphaFoldDB" id="A0A0C4ECW1"/>
<dbReference type="InterPro" id="IPR050538">
    <property type="entry name" value="MAP_kinase_kinase_kinase"/>
</dbReference>
<dbReference type="GO" id="GO:0004707">
    <property type="term" value="F:MAP kinase activity"/>
    <property type="evidence" value="ECO:0007669"/>
    <property type="project" value="UniProtKB-EC"/>
</dbReference>
<dbReference type="OrthoDB" id="4062651at2759"/>
<comment type="catalytic activity">
    <reaction evidence="6">
        <text>L-threonyl-[protein] + ATP = O-phospho-L-threonyl-[protein] + ADP + H(+)</text>
        <dbReference type="Rhea" id="RHEA:46608"/>
        <dbReference type="Rhea" id="RHEA-COMP:11060"/>
        <dbReference type="Rhea" id="RHEA-COMP:11605"/>
        <dbReference type="ChEBI" id="CHEBI:15378"/>
        <dbReference type="ChEBI" id="CHEBI:30013"/>
        <dbReference type="ChEBI" id="CHEBI:30616"/>
        <dbReference type="ChEBI" id="CHEBI:61977"/>
        <dbReference type="ChEBI" id="CHEBI:456216"/>
        <dbReference type="EC" id="2.7.11.24"/>
    </reaction>
    <physiologicalReaction direction="left-to-right" evidence="6">
        <dbReference type="Rhea" id="RHEA:46609"/>
    </physiologicalReaction>
</comment>
<name>A0A0C4ECW1_MAGP6</name>
<dbReference type="Pfam" id="PF00069">
    <property type="entry name" value="Pkinase"/>
    <property type="match status" value="1"/>
</dbReference>
<keyword evidence="12" id="KW-1185">Reference proteome</keyword>
<dbReference type="PROSITE" id="PS00107">
    <property type="entry name" value="PROTEIN_KINASE_ATP"/>
    <property type="match status" value="1"/>
</dbReference>
<keyword evidence="2" id="KW-0808">Transferase</keyword>
<evidence type="ECO:0000256" key="7">
    <source>
        <dbReference type="ARBA" id="ARBA00048130"/>
    </source>
</evidence>
<dbReference type="GO" id="GO:0005524">
    <property type="term" value="F:ATP binding"/>
    <property type="evidence" value="ECO:0007669"/>
    <property type="project" value="UniProtKB-UniRule"/>
</dbReference>
<dbReference type="EMBL" id="GL876975">
    <property type="protein sequence ID" value="KLU90697.1"/>
    <property type="molecule type" value="Genomic_DNA"/>
</dbReference>
<dbReference type="PANTHER" id="PTHR48016:SF56">
    <property type="entry name" value="MAPKK KINASE"/>
    <property type="match status" value="1"/>
</dbReference>
<gene>
    <name evidence="10" type="ORF">MAPG_10549</name>
</gene>
<evidence type="ECO:0000256" key="6">
    <source>
        <dbReference type="ARBA" id="ARBA00047919"/>
    </source>
</evidence>
<reference evidence="11" key="4">
    <citation type="journal article" date="2015" name="G3 (Bethesda)">
        <title>Genome sequences of three phytopathogenic species of the Magnaporthaceae family of fungi.</title>
        <authorList>
            <person name="Okagaki L.H."/>
            <person name="Nunes C.C."/>
            <person name="Sailsbery J."/>
            <person name="Clay B."/>
            <person name="Brown D."/>
            <person name="John T."/>
            <person name="Oh Y."/>
            <person name="Young N."/>
            <person name="Fitzgerald M."/>
            <person name="Haas B.J."/>
            <person name="Zeng Q."/>
            <person name="Young S."/>
            <person name="Adiconis X."/>
            <person name="Fan L."/>
            <person name="Levin J.Z."/>
            <person name="Mitchell T.K."/>
            <person name="Okubara P.A."/>
            <person name="Farman M.L."/>
            <person name="Kohn L.M."/>
            <person name="Birren B."/>
            <person name="Ma L.-J."/>
            <person name="Dean R.A."/>
        </authorList>
    </citation>
    <scope>NUCLEOTIDE SEQUENCE</scope>
    <source>
        <strain evidence="11">ATCC 64411 / 73-15</strain>
    </source>
</reference>
<dbReference type="InterPro" id="IPR008271">
    <property type="entry name" value="Ser/Thr_kinase_AS"/>
</dbReference>
<comment type="catalytic activity">
    <reaction evidence="7">
        <text>L-seryl-[protein] + ATP = O-phospho-L-seryl-[protein] + ADP + H(+)</text>
        <dbReference type="Rhea" id="RHEA:17989"/>
        <dbReference type="Rhea" id="RHEA-COMP:9863"/>
        <dbReference type="Rhea" id="RHEA-COMP:11604"/>
        <dbReference type="ChEBI" id="CHEBI:15378"/>
        <dbReference type="ChEBI" id="CHEBI:29999"/>
        <dbReference type="ChEBI" id="CHEBI:30616"/>
        <dbReference type="ChEBI" id="CHEBI:83421"/>
        <dbReference type="ChEBI" id="CHEBI:456216"/>
        <dbReference type="EC" id="2.7.11.24"/>
    </reaction>
    <physiologicalReaction direction="left-to-right" evidence="7">
        <dbReference type="Rhea" id="RHEA:17990"/>
    </physiologicalReaction>
</comment>
<keyword evidence="4 10" id="KW-0418">Kinase</keyword>
<dbReference type="CDD" id="cd00180">
    <property type="entry name" value="PKc"/>
    <property type="match status" value="1"/>
</dbReference>